<dbReference type="SUPFAM" id="SSF52058">
    <property type="entry name" value="L domain-like"/>
    <property type="match status" value="3"/>
</dbReference>
<dbReference type="PANTHER" id="PTHR36766:SF31">
    <property type="entry name" value="DISEASE RESISTANCE RPP13-LIKE PROTEIN 1"/>
    <property type="match status" value="1"/>
</dbReference>
<comment type="caution">
    <text evidence="11">The sequence shown here is derived from an EMBL/GenBank/DDBJ whole genome shotgun (WGS) entry which is preliminary data.</text>
</comment>
<dbReference type="Gene3D" id="1.10.10.10">
    <property type="entry name" value="Winged helix-like DNA-binding domain superfamily/Winged helix DNA-binding domain"/>
    <property type="match status" value="1"/>
</dbReference>
<evidence type="ECO:0000259" key="10">
    <source>
        <dbReference type="Pfam" id="PF25019"/>
    </source>
</evidence>
<dbReference type="InterPro" id="IPR027417">
    <property type="entry name" value="P-loop_NTPase"/>
</dbReference>
<dbReference type="GO" id="GO:0005524">
    <property type="term" value="F:ATP binding"/>
    <property type="evidence" value="ECO:0007669"/>
    <property type="project" value="UniProtKB-KW"/>
</dbReference>
<keyword evidence="1" id="KW-0433">Leucine-rich repeat</keyword>
<dbReference type="InterPro" id="IPR003591">
    <property type="entry name" value="Leu-rich_rpt_typical-subtyp"/>
</dbReference>
<dbReference type="Gene3D" id="1.20.5.4130">
    <property type="match status" value="1"/>
</dbReference>
<organism evidence="11 12">
    <name type="scientific">Dipteronia sinensis</name>
    <dbReference type="NCBI Taxonomy" id="43782"/>
    <lineage>
        <taxon>Eukaryota</taxon>
        <taxon>Viridiplantae</taxon>
        <taxon>Streptophyta</taxon>
        <taxon>Embryophyta</taxon>
        <taxon>Tracheophyta</taxon>
        <taxon>Spermatophyta</taxon>
        <taxon>Magnoliopsida</taxon>
        <taxon>eudicotyledons</taxon>
        <taxon>Gunneridae</taxon>
        <taxon>Pentapetalae</taxon>
        <taxon>rosids</taxon>
        <taxon>malvids</taxon>
        <taxon>Sapindales</taxon>
        <taxon>Sapindaceae</taxon>
        <taxon>Hippocastanoideae</taxon>
        <taxon>Acereae</taxon>
        <taxon>Dipteronia</taxon>
    </lineage>
</organism>
<dbReference type="PRINTS" id="PR00364">
    <property type="entry name" value="DISEASERSIST"/>
</dbReference>
<keyword evidence="12" id="KW-1185">Reference proteome</keyword>
<keyword evidence="2" id="KW-0677">Repeat</keyword>
<dbReference type="Pfam" id="PF18052">
    <property type="entry name" value="Rx_N"/>
    <property type="match status" value="1"/>
</dbReference>
<dbReference type="InterPro" id="IPR036388">
    <property type="entry name" value="WH-like_DNA-bd_sf"/>
</dbReference>
<feature type="domain" description="NB-ARC" evidence="7">
    <location>
        <begin position="197"/>
        <end position="355"/>
    </location>
</feature>
<dbReference type="FunFam" id="1.10.10.10:FF:000322">
    <property type="entry name" value="Probable disease resistance protein At1g63360"/>
    <property type="match status" value="1"/>
</dbReference>
<accession>A0AAE0B2A3</accession>
<keyword evidence="5" id="KW-0067">ATP-binding</keyword>
<keyword evidence="4" id="KW-0611">Plant defense</keyword>
<evidence type="ECO:0000256" key="1">
    <source>
        <dbReference type="ARBA" id="ARBA00022614"/>
    </source>
</evidence>
<feature type="domain" description="R13L1/DRL21-like LRR repeat region" evidence="10">
    <location>
        <begin position="796"/>
        <end position="883"/>
    </location>
</feature>
<evidence type="ECO:0000256" key="6">
    <source>
        <dbReference type="SAM" id="MobiDB-lite"/>
    </source>
</evidence>
<feature type="compositionally biased region" description="Polar residues" evidence="6">
    <location>
        <begin position="768"/>
        <end position="779"/>
    </location>
</feature>
<sequence length="1464" mass="165904">MPVGEAFLSAFLQVLFDRLASREFIDLLRGRRYDNLLEKLKITLLTVTALLNDAEEKQFYSPAVEKWLHMAKDALYDAEDVLDDLATEALKSKLETNSQTSNTNQVNPWRQRLISSPLSSPFSRGIDFKLNEVIEKLEFIAKYKDILGLNDDVKGRLSLTKLKLPTTTSLVDESCVYGRDRDKKTVLELLLMDEPSSNNKIGVIPIVGMGGVGKTMLSQLVYNDDQVQKHFDLRVWVCVSDQVDVLRVTTTILKSVTSKSVAHLDDLNLLQVSLRENLLGKKFLLVLDDVWNRRNNDWDLIWNPLKAGGRGSKIIVTTRDSNVAASMGTVPAHHLKCLSFEDCWAIFMNQAFENRNVYPFPSLEMIGTKIVNKCEGLPLAVKRLGILLRSRQEEAEWYDILNRKIWALPDDESDIIQTLGLSYHHLPPHLKQCFAYCSIFPAGYEFDKDLLVLLWMAEGFVQQPKGMKKLEEVGNEYFHELVSRSFFQPSVHNNSLYVMHGLMKDLAHFVTGDFSFQLEDKVMDGGDQNTIFDKARHSSYLRSRREMLTKFEVFSGAERLRTFLPLDPTGEIGASYLANEVPCELMPKLKNLRVLSFSACRITELPDSIGALKHLRYMDLSRTAIKRLPDSTGTLYNLQTLILLECYSLCELPMEIGKLTCLRHLRISETRLREMPLQMYRLKNLQTLSHFVVGKDSGSGIRDLRDMKQLQGTLLISGLQNVISFIDAVEANLKDKKGLSQLVFQWNNSFDDSMNEKDEEEVYKVSKPNRSQDLTNSKRFPSFREAMRANRQESVELKSGQSGNLDDSRNERVEMDIFEMLQPHENIKELLVKDYGGTRFPSWIGSPLFCNMLVLELSNCGKCQILPPLGQLPSLKDLTVEGMEGIKSVGVEFYGDMSSSSLPFPSLETLKFENMSQWEVWYSSEVEALECFLHLQNIEICNCPKLRRFSHRFPSLKRMIINGCQRLEALPRVWTLDSIEQGREFPCLLELSVSGCHNLMELPSLFPSLTTLEIDGCQDLEVLPKLPSIVNIELNKCESKLLQSIFGSASLTYMRICKISNLECLVEGYLKHFTFLEELQISHLGELATLSNEIGLQSLLSLKLLEISGCPFLKELPQNLYKLSSLKVLRIWNCPSLVTFPVTGLPSTLMCLEIKSCEALQLLPVWMMHDSHMNERNTFSLEYLIIEGCPSLISLPREDELSANATLKEIEIEDCENLQFLPEKMICNNTSLEILKVSGCHCIESFPRGAFQLPMPTIISSTVLELRELVISNCRNLQLLPEGLHNLALLVHLEIDGCPLLQSFPEPGLPASMLRSIRISDCQNLNRLPNRMYSLTCLQELTINGCSSIVSFPEGGLPAYLMSLSILDCENLKPSSEWGLHKLTCLTEFSFGGCESLVSFPEGWLLPTSVSSLHLERLPNLKSLPKGLKNLINCLELEIWECDSLKTLPEKQPSTMLSSILAAF</sequence>
<dbReference type="Proteomes" id="UP001281410">
    <property type="component" value="Unassembled WGS sequence"/>
</dbReference>
<dbReference type="Pfam" id="PF25019">
    <property type="entry name" value="LRR_R13L1-DRL21"/>
    <property type="match status" value="2"/>
</dbReference>
<dbReference type="PANTHER" id="PTHR36766">
    <property type="entry name" value="PLANT BROAD-SPECTRUM MILDEW RESISTANCE PROTEIN RPW8"/>
    <property type="match status" value="1"/>
</dbReference>
<dbReference type="InterPro" id="IPR041118">
    <property type="entry name" value="Rx_N"/>
</dbReference>
<dbReference type="Gene3D" id="3.40.50.300">
    <property type="entry name" value="P-loop containing nucleotide triphosphate hydrolases"/>
    <property type="match status" value="1"/>
</dbReference>
<dbReference type="InterPro" id="IPR058922">
    <property type="entry name" value="WHD_DRP"/>
</dbReference>
<dbReference type="SUPFAM" id="SSF52540">
    <property type="entry name" value="P-loop containing nucleoside triphosphate hydrolases"/>
    <property type="match status" value="1"/>
</dbReference>
<reference evidence="11" key="1">
    <citation type="journal article" date="2023" name="Plant J.">
        <title>Genome sequences and population genomics provide insights into the demographic history, inbreeding, and mutation load of two 'living fossil' tree species of Dipteronia.</title>
        <authorList>
            <person name="Feng Y."/>
            <person name="Comes H.P."/>
            <person name="Chen J."/>
            <person name="Zhu S."/>
            <person name="Lu R."/>
            <person name="Zhang X."/>
            <person name="Li P."/>
            <person name="Qiu J."/>
            <person name="Olsen K.M."/>
            <person name="Qiu Y."/>
        </authorList>
    </citation>
    <scope>NUCLEOTIDE SEQUENCE</scope>
    <source>
        <strain evidence="11">NBL</strain>
    </source>
</reference>
<evidence type="ECO:0000313" key="12">
    <source>
        <dbReference type="Proteomes" id="UP001281410"/>
    </source>
</evidence>
<dbReference type="FunFam" id="3.40.50.300:FF:001091">
    <property type="entry name" value="Probable disease resistance protein At1g61300"/>
    <property type="match status" value="1"/>
</dbReference>
<evidence type="ECO:0000256" key="5">
    <source>
        <dbReference type="ARBA" id="ARBA00022840"/>
    </source>
</evidence>
<evidence type="ECO:0000259" key="8">
    <source>
        <dbReference type="Pfam" id="PF18052"/>
    </source>
</evidence>
<dbReference type="Pfam" id="PF00931">
    <property type="entry name" value="NB-ARC"/>
    <property type="match status" value="1"/>
</dbReference>
<dbReference type="GO" id="GO:0043531">
    <property type="term" value="F:ADP binding"/>
    <property type="evidence" value="ECO:0007669"/>
    <property type="project" value="InterPro"/>
</dbReference>
<dbReference type="Pfam" id="PF23559">
    <property type="entry name" value="WHD_DRP"/>
    <property type="match status" value="1"/>
</dbReference>
<feature type="domain" description="R13L1/DRL21-like LRR repeat region" evidence="10">
    <location>
        <begin position="701"/>
        <end position="769"/>
    </location>
</feature>
<proteinExistence type="predicted"/>
<evidence type="ECO:0000256" key="4">
    <source>
        <dbReference type="ARBA" id="ARBA00022821"/>
    </source>
</evidence>
<evidence type="ECO:0000256" key="3">
    <source>
        <dbReference type="ARBA" id="ARBA00022741"/>
    </source>
</evidence>
<dbReference type="Gene3D" id="1.10.8.430">
    <property type="entry name" value="Helical domain of apoptotic protease-activating factors"/>
    <property type="match status" value="1"/>
</dbReference>
<feature type="domain" description="Disease resistance protein winged helix" evidence="9">
    <location>
        <begin position="439"/>
        <end position="507"/>
    </location>
</feature>
<evidence type="ECO:0000313" key="11">
    <source>
        <dbReference type="EMBL" id="KAK3228688.1"/>
    </source>
</evidence>
<dbReference type="SMART" id="SM00369">
    <property type="entry name" value="LRR_TYP"/>
    <property type="match status" value="3"/>
</dbReference>
<dbReference type="EMBL" id="JANJYJ010000001">
    <property type="protein sequence ID" value="KAK3228688.1"/>
    <property type="molecule type" value="Genomic_DNA"/>
</dbReference>
<dbReference type="GO" id="GO:0006952">
    <property type="term" value="P:defense response"/>
    <property type="evidence" value="ECO:0007669"/>
    <property type="project" value="UniProtKB-KW"/>
</dbReference>
<feature type="region of interest" description="Disordered" evidence="6">
    <location>
        <begin position="761"/>
        <end position="780"/>
    </location>
</feature>
<dbReference type="InterPro" id="IPR032675">
    <property type="entry name" value="LRR_dom_sf"/>
</dbReference>
<feature type="domain" description="Disease resistance N-terminal" evidence="8">
    <location>
        <begin position="7"/>
        <end position="99"/>
    </location>
</feature>
<dbReference type="InterPro" id="IPR056789">
    <property type="entry name" value="LRR_R13L1-DRL21"/>
</dbReference>
<protein>
    <recommendedName>
        <fullName evidence="13">Disease resistance RPP13-like protein 1</fullName>
    </recommendedName>
</protein>
<dbReference type="InterPro" id="IPR002182">
    <property type="entry name" value="NB-ARC"/>
</dbReference>
<evidence type="ECO:0000259" key="9">
    <source>
        <dbReference type="Pfam" id="PF23559"/>
    </source>
</evidence>
<evidence type="ECO:0008006" key="13">
    <source>
        <dbReference type="Google" id="ProtNLM"/>
    </source>
</evidence>
<name>A0AAE0B2A3_9ROSI</name>
<dbReference type="InterPro" id="IPR042197">
    <property type="entry name" value="Apaf_helical"/>
</dbReference>
<dbReference type="Gene3D" id="3.80.10.10">
    <property type="entry name" value="Ribonuclease Inhibitor"/>
    <property type="match status" value="7"/>
</dbReference>
<evidence type="ECO:0000259" key="7">
    <source>
        <dbReference type="Pfam" id="PF00931"/>
    </source>
</evidence>
<keyword evidence="3" id="KW-0547">Nucleotide-binding</keyword>
<dbReference type="GO" id="GO:0051707">
    <property type="term" value="P:response to other organism"/>
    <property type="evidence" value="ECO:0007669"/>
    <property type="project" value="UniProtKB-ARBA"/>
</dbReference>
<gene>
    <name evidence="11" type="ORF">Dsin_000569</name>
</gene>
<evidence type="ECO:0000256" key="2">
    <source>
        <dbReference type="ARBA" id="ARBA00022737"/>
    </source>
</evidence>